<dbReference type="EMBL" id="DVHH01000156">
    <property type="protein sequence ID" value="HIR55195.1"/>
    <property type="molecule type" value="Genomic_DNA"/>
</dbReference>
<dbReference type="InterPro" id="IPR051610">
    <property type="entry name" value="GPI/OXD"/>
</dbReference>
<evidence type="ECO:0000259" key="2">
    <source>
        <dbReference type="Pfam" id="PF07883"/>
    </source>
</evidence>
<comment type="caution">
    <text evidence="3">The sequence shown here is derived from an EMBL/GenBank/DDBJ whole genome shotgun (WGS) entry which is preliminary data.</text>
</comment>
<gene>
    <name evidence="3" type="ORF">IAD36_06370</name>
</gene>
<dbReference type="Pfam" id="PF07883">
    <property type="entry name" value="Cupin_2"/>
    <property type="match status" value="1"/>
</dbReference>
<proteinExistence type="predicted"/>
<reference evidence="3" key="1">
    <citation type="submission" date="2020-10" db="EMBL/GenBank/DDBJ databases">
        <authorList>
            <person name="Gilroy R."/>
        </authorList>
    </citation>
    <scope>NUCLEOTIDE SEQUENCE</scope>
    <source>
        <strain evidence="3">ChiGjej3B3-7149</strain>
    </source>
</reference>
<sequence length="115" mass="12814">MVTRNEDRQVLVMENFKGGEGRVVNRVILPAEGMYGKGRIFNVGRLEKNCEIGWHIHEGDGETFLILSGEGEFNDNGTVTTVRAGDVCFTGDGEGHSLKNLRDEPLEYVALVLYR</sequence>
<dbReference type="Proteomes" id="UP000824238">
    <property type="component" value="Unassembled WGS sequence"/>
</dbReference>
<dbReference type="InterPro" id="IPR011051">
    <property type="entry name" value="RmlC_Cupin_sf"/>
</dbReference>
<evidence type="ECO:0000256" key="1">
    <source>
        <dbReference type="ARBA" id="ARBA00022723"/>
    </source>
</evidence>
<dbReference type="GO" id="GO:0046872">
    <property type="term" value="F:metal ion binding"/>
    <property type="evidence" value="ECO:0007669"/>
    <property type="project" value="UniProtKB-KW"/>
</dbReference>
<dbReference type="InterPro" id="IPR014710">
    <property type="entry name" value="RmlC-like_jellyroll"/>
</dbReference>
<dbReference type="AlphaFoldDB" id="A0A9D1IZK2"/>
<dbReference type="CDD" id="cd02221">
    <property type="entry name" value="cupin_TM1287-like"/>
    <property type="match status" value="1"/>
</dbReference>
<evidence type="ECO:0000313" key="3">
    <source>
        <dbReference type="EMBL" id="HIR55195.1"/>
    </source>
</evidence>
<dbReference type="SUPFAM" id="SSF51182">
    <property type="entry name" value="RmlC-like cupins"/>
    <property type="match status" value="1"/>
</dbReference>
<reference evidence="3" key="2">
    <citation type="journal article" date="2021" name="PeerJ">
        <title>Extensive microbial diversity within the chicken gut microbiome revealed by metagenomics and culture.</title>
        <authorList>
            <person name="Gilroy R."/>
            <person name="Ravi A."/>
            <person name="Getino M."/>
            <person name="Pursley I."/>
            <person name="Horton D.L."/>
            <person name="Alikhan N.F."/>
            <person name="Baker D."/>
            <person name="Gharbi K."/>
            <person name="Hall N."/>
            <person name="Watson M."/>
            <person name="Adriaenssens E.M."/>
            <person name="Foster-Nyarko E."/>
            <person name="Jarju S."/>
            <person name="Secka A."/>
            <person name="Antonio M."/>
            <person name="Oren A."/>
            <person name="Chaudhuri R.R."/>
            <person name="La Ragione R."/>
            <person name="Hildebrand F."/>
            <person name="Pallen M.J."/>
        </authorList>
    </citation>
    <scope>NUCLEOTIDE SEQUENCE</scope>
    <source>
        <strain evidence="3">ChiGjej3B3-7149</strain>
    </source>
</reference>
<evidence type="ECO:0000313" key="4">
    <source>
        <dbReference type="Proteomes" id="UP000824238"/>
    </source>
</evidence>
<dbReference type="Gene3D" id="2.60.120.10">
    <property type="entry name" value="Jelly Rolls"/>
    <property type="match status" value="1"/>
</dbReference>
<protein>
    <submittedName>
        <fullName evidence="3">Cupin domain-containing protein</fullName>
    </submittedName>
</protein>
<accession>A0A9D1IZK2</accession>
<dbReference type="InterPro" id="IPR013096">
    <property type="entry name" value="Cupin_2"/>
</dbReference>
<dbReference type="PANTHER" id="PTHR35848:SF6">
    <property type="entry name" value="CUPIN TYPE-2 DOMAIN-CONTAINING PROTEIN"/>
    <property type="match status" value="1"/>
</dbReference>
<organism evidence="3 4">
    <name type="scientific">Candidatus Scatomorpha intestinigallinarum</name>
    <dbReference type="NCBI Taxonomy" id="2840923"/>
    <lineage>
        <taxon>Bacteria</taxon>
        <taxon>Bacillati</taxon>
        <taxon>Bacillota</taxon>
        <taxon>Clostridia</taxon>
        <taxon>Eubacteriales</taxon>
        <taxon>Candidatus Scatomorpha</taxon>
    </lineage>
</organism>
<feature type="domain" description="Cupin type-2" evidence="2">
    <location>
        <begin position="45"/>
        <end position="110"/>
    </location>
</feature>
<keyword evidence="1" id="KW-0479">Metal-binding</keyword>
<name>A0A9D1IZK2_9FIRM</name>
<dbReference type="PANTHER" id="PTHR35848">
    <property type="entry name" value="OXALATE-BINDING PROTEIN"/>
    <property type="match status" value="1"/>
</dbReference>